<dbReference type="Proteomes" id="UP000800235">
    <property type="component" value="Unassembled WGS sequence"/>
</dbReference>
<dbReference type="PANTHER" id="PTHR47843">
    <property type="entry name" value="BTB DOMAIN-CONTAINING PROTEIN-RELATED"/>
    <property type="match status" value="1"/>
</dbReference>
<accession>A0A9P4NV19</accession>
<comment type="caution">
    <text evidence="2">The sequence shown here is derived from an EMBL/GenBank/DDBJ whole genome shotgun (WGS) entry which is preliminary data.</text>
</comment>
<dbReference type="InterPro" id="IPR011333">
    <property type="entry name" value="SKP1/BTB/POZ_sf"/>
</dbReference>
<dbReference type="EMBL" id="MU007029">
    <property type="protein sequence ID" value="KAF2431838.1"/>
    <property type="molecule type" value="Genomic_DNA"/>
</dbReference>
<evidence type="ECO:0000259" key="1">
    <source>
        <dbReference type="PROSITE" id="PS50097"/>
    </source>
</evidence>
<protein>
    <recommendedName>
        <fullName evidence="1">BTB domain-containing protein</fullName>
    </recommendedName>
</protein>
<dbReference type="Gene3D" id="3.30.710.10">
    <property type="entry name" value="Potassium Channel Kv1.1, Chain A"/>
    <property type="match status" value="1"/>
</dbReference>
<reference evidence="2" key="1">
    <citation type="journal article" date="2020" name="Stud. Mycol.">
        <title>101 Dothideomycetes genomes: a test case for predicting lifestyles and emergence of pathogens.</title>
        <authorList>
            <person name="Haridas S."/>
            <person name="Albert R."/>
            <person name="Binder M."/>
            <person name="Bloem J."/>
            <person name="Labutti K."/>
            <person name="Salamov A."/>
            <person name="Andreopoulos B."/>
            <person name="Baker S."/>
            <person name="Barry K."/>
            <person name="Bills G."/>
            <person name="Bluhm B."/>
            <person name="Cannon C."/>
            <person name="Castanera R."/>
            <person name="Culley D."/>
            <person name="Daum C."/>
            <person name="Ezra D."/>
            <person name="Gonzalez J."/>
            <person name="Henrissat B."/>
            <person name="Kuo A."/>
            <person name="Liang C."/>
            <person name="Lipzen A."/>
            <person name="Lutzoni F."/>
            <person name="Magnuson J."/>
            <person name="Mondo S."/>
            <person name="Nolan M."/>
            <person name="Ohm R."/>
            <person name="Pangilinan J."/>
            <person name="Park H.-J."/>
            <person name="Ramirez L."/>
            <person name="Alfaro M."/>
            <person name="Sun H."/>
            <person name="Tritt A."/>
            <person name="Yoshinaga Y."/>
            <person name="Zwiers L.-H."/>
            <person name="Turgeon B."/>
            <person name="Goodwin S."/>
            <person name="Spatafora J."/>
            <person name="Crous P."/>
            <person name="Grigoriev I."/>
        </authorList>
    </citation>
    <scope>NUCLEOTIDE SEQUENCE</scope>
    <source>
        <strain evidence="2">CBS 130266</strain>
    </source>
</reference>
<feature type="domain" description="BTB" evidence="1">
    <location>
        <begin position="1"/>
        <end position="63"/>
    </location>
</feature>
<sequence length="256" mass="29771">MAISSVQVGEQKEPFLVHKELITACSLYFKAVFDSGFREALDNSIHIEEATPPTFRTFLDWLYFRHFLEIFIVHAPNNECKYCSETNCAISPMTVDETYEKYVASTATLEFPVIDLYAFADRYNVPQLRHEIMDKYYVYYRSHHYPTYAKILRACSKLPSTTPLLELFKNLMVSRWTQKQDELCNIELKLREKLPADFLLGVMLGMGRIRDAARKEKIALEAMCTFHEHAQDKEAVDACKQVAKKLSNYNRTESAY</sequence>
<evidence type="ECO:0000313" key="2">
    <source>
        <dbReference type="EMBL" id="KAF2431838.1"/>
    </source>
</evidence>
<dbReference type="InterPro" id="IPR000210">
    <property type="entry name" value="BTB/POZ_dom"/>
</dbReference>
<dbReference type="PANTHER" id="PTHR47843:SF2">
    <property type="entry name" value="BTB DOMAIN-CONTAINING PROTEIN"/>
    <property type="match status" value="1"/>
</dbReference>
<name>A0A9P4NV19_9PEZI</name>
<dbReference type="PROSITE" id="PS50097">
    <property type="entry name" value="BTB"/>
    <property type="match status" value="1"/>
</dbReference>
<dbReference type="CDD" id="cd18186">
    <property type="entry name" value="BTB_POZ_ZBTB_KLHL-like"/>
    <property type="match status" value="1"/>
</dbReference>
<evidence type="ECO:0000313" key="3">
    <source>
        <dbReference type="Proteomes" id="UP000800235"/>
    </source>
</evidence>
<dbReference type="Pfam" id="PF00651">
    <property type="entry name" value="BTB"/>
    <property type="match status" value="1"/>
</dbReference>
<dbReference type="AlphaFoldDB" id="A0A9P4NV19"/>
<dbReference type="SUPFAM" id="SSF54695">
    <property type="entry name" value="POZ domain"/>
    <property type="match status" value="1"/>
</dbReference>
<gene>
    <name evidence="2" type="ORF">EJ08DRAFT_732924</name>
</gene>
<proteinExistence type="predicted"/>
<keyword evidence="3" id="KW-1185">Reference proteome</keyword>
<dbReference type="OrthoDB" id="194443at2759"/>
<organism evidence="2 3">
    <name type="scientific">Tothia fuscella</name>
    <dbReference type="NCBI Taxonomy" id="1048955"/>
    <lineage>
        <taxon>Eukaryota</taxon>
        <taxon>Fungi</taxon>
        <taxon>Dikarya</taxon>
        <taxon>Ascomycota</taxon>
        <taxon>Pezizomycotina</taxon>
        <taxon>Dothideomycetes</taxon>
        <taxon>Pleosporomycetidae</taxon>
        <taxon>Venturiales</taxon>
        <taxon>Cylindrosympodiaceae</taxon>
        <taxon>Tothia</taxon>
    </lineage>
</organism>